<proteinExistence type="predicted"/>
<gene>
    <name evidence="1" type="ORF">PARC_p0032</name>
</gene>
<protein>
    <submittedName>
        <fullName evidence="1">Uncharacterized protein</fullName>
    </submittedName>
</protein>
<accession>A0A290SBY5</accession>
<keyword evidence="1" id="KW-0614">Plasmid</keyword>
<geneLocation type="plasmid" evidence="1">
    <name>unnamed</name>
</geneLocation>
<reference evidence="1 2" key="1">
    <citation type="journal article" date="2012" name="J. Bacteriol.">
        <title>Genome sequences of type strains of seven species of the marine bacterium Pseudoalteromonas.</title>
        <authorList>
            <person name="Xie B.B."/>
            <person name="Shu Y.L."/>
            <person name="Qin Q.L."/>
            <person name="Rong J.C."/>
            <person name="Zhang X.Y."/>
            <person name="Chen X.L."/>
            <person name="Shi M."/>
            <person name="He H.L."/>
            <person name="Zhou B.C."/>
            <person name="Zhang Y.Z."/>
        </authorList>
    </citation>
    <scope>NUCLEOTIDE SEQUENCE [LARGE SCALE GENOMIC DNA]</scope>
    <source>
        <strain evidence="1 2">A 37-1-2</strain>
        <plasmid evidence="1 2">unnamed</plasmid>
    </source>
</reference>
<evidence type="ECO:0000313" key="1">
    <source>
        <dbReference type="EMBL" id="ATC89005.1"/>
    </source>
</evidence>
<sequence length="39" mass="4308">MAELTTITGDMKQLAKDNSCHLSVEVVNICFLFANSEHP</sequence>
<dbReference type="KEGG" id="part:PARC_p0032"/>
<dbReference type="EMBL" id="CP011027">
    <property type="protein sequence ID" value="ATC89005.1"/>
    <property type="molecule type" value="Genomic_DNA"/>
</dbReference>
<name>A0A290SBY5_9GAMM</name>
<organism evidence="1 2">
    <name type="scientific">Pseudoalteromonas arctica A 37-1-2</name>
    <dbReference type="NCBI Taxonomy" id="1117313"/>
    <lineage>
        <taxon>Bacteria</taxon>
        <taxon>Pseudomonadati</taxon>
        <taxon>Pseudomonadota</taxon>
        <taxon>Gammaproteobacteria</taxon>
        <taxon>Alteromonadales</taxon>
        <taxon>Pseudoalteromonadaceae</taxon>
        <taxon>Pseudoalteromonas</taxon>
    </lineage>
</organism>
<dbReference type="Proteomes" id="UP000016505">
    <property type="component" value="Plasmid unnamed"/>
</dbReference>
<evidence type="ECO:0000313" key="2">
    <source>
        <dbReference type="Proteomes" id="UP000016505"/>
    </source>
</evidence>
<dbReference type="AlphaFoldDB" id="A0A290SBY5"/>